<dbReference type="PANTHER" id="PTHR24148:SF64">
    <property type="entry name" value="HETEROKARYON INCOMPATIBILITY DOMAIN-CONTAINING PROTEIN"/>
    <property type="match status" value="1"/>
</dbReference>
<accession>R7YP57</accession>
<dbReference type="Pfam" id="PF26639">
    <property type="entry name" value="Het-6_barrel"/>
    <property type="match status" value="1"/>
</dbReference>
<dbReference type="PANTHER" id="PTHR24148">
    <property type="entry name" value="ANKYRIN REPEAT DOMAIN-CONTAINING PROTEIN 39 HOMOLOG-RELATED"/>
    <property type="match status" value="1"/>
</dbReference>
<organism evidence="2 3">
    <name type="scientific">Coniosporium apollinis (strain CBS 100218)</name>
    <name type="common">Rock-inhabiting black yeast</name>
    <dbReference type="NCBI Taxonomy" id="1168221"/>
    <lineage>
        <taxon>Eukaryota</taxon>
        <taxon>Fungi</taxon>
        <taxon>Dikarya</taxon>
        <taxon>Ascomycota</taxon>
        <taxon>Pezizomycotina</taxon>
        <taxon>Dothideomycetes</taxon>
        <taxon>Dothideomycetes incertae sedis</taxon>
        <taxon>Coniosporium</taxon>
    </lineage>
</organism>
<name>R7YP57_CONA1</name>
<dbReference type="AlphaFoldDB" id="R7YP57"/>
<dbReference type="STRING" id="1168221.R7YP57"/>
<dbReference type="InterPro" id="IPR052895">
    <property type="entry name" value="HetReg/Transcr_Mod"/>
</dbReference>
<dbReference type="Proteomes" id="UP000016924">
    <property type="component" value="Unassembled WGS sequence"/>
</dbReference>
<dbReference type="eggNOG" id="ENOG502SHD2">
    <property type="taxonomic scope" value="Eukaryota"/>
</dbReference>
<gene>
    <name evidence="2" type="ORF">W97_02689</name>
</gene>
<dbReference type="GeneID" id="19900000"/>
<sequence length="707" mass="80399">MASYRYEPLRSASQEIRLVHLLPGRFEDDIKIRILHSPFPLPATPPPKAKNFQVDSVRTLVSRPWEIEETESGYFMIFNVVTGEAHPLLTVASPLEETSEYQPRYEALSYTWGDADVSEFGQVEDSQGSGEPSATLGLRPNLASALRYLRHSDETRVLWIDAICINQEDIEERNEQVKRMTNIYTLAQRVIAWLGEESNNSKHALATLQHIGRQLEATKSGRIIAAPDATEPHLWRNDHAPSFDQRTWQALINFVERAWFYRLWCWQEIKLGSWHAFLQCGGDTIPWNDFWLAVLCLHNKDSLPSMRFRERCRHIVFLKHDAAGHSMSNILDVSRSKGCANPRDKIYGLLGITPTYFSSSIVVDYLRPVEDVYKEAFLTHLNATKRLELLKHCDLANRQIGGPSWVPDWSKTEFAAPVLSEQLSSGISRAWFTYAEPDVLEVVGKQYTTIKTVSGMASMVEEETLLAVGDWFQHLPNKGTYVTGETMEAAFALTLCMNRTRERHPYSHFLSIPEWVGMLRNILCLTATSQDDTIYSARETTNTIQKIRGRRVFTTETGHIGTAPAGAQTGDSVCLILGTYAPMVLRRTSSGQFHVVGECYVHGLSDAVGILGPLPDHWETIIKGDALGRPTQRFVHLRDHKETSNDPRLEPLPWNWERATYERLADDPAIFERFRNLETGELVNYDPRLFPEVLEARGVELQSFRLA</sequence>
<dbReference type="EMBL" id="JH767563">
    <property type="protein sequence ID" value="EON63461.1"/>
    <property type="molecule type" value="Genomic_DNA"/>
</dbReference>
<dbReference type="OrthoDB" id="4850726at2759"/>
<evidence type="ECO:0000313" key="2">
    <source>
        <dbReference type="EMBL" id="EON63461.1"/>
    </source>
</evidence>
<dbReference type="HOGENOM" id="CLU_004184_7_4_1"/>
<proteinExistence type="predicted"/>
<evidence type="ECO:0000313" key="3">
    <source>
        <dbReference type="Proteomes" id="UP000016924"/>
    </source>
</evidence>
<dbReference type="InterPro" id="IPR010730">
    <property type="entry name" value="HET"/>
</dbReference>
<reference evidence="3" key="1">
    <citation type="submission" date="2012-06" db="EMBL/GenBank/DDBJ databases">
        <title>The genome sequence of Coniosporium apollinis CBS 100218.</title>
        <authorList>
            <consortium name="The Broad Institute Genome Sequencing Platform"/>
            <person name="Cuomo C."/>
            <person name="Gorbushina A."/>
            <person name="Noack S."/>
            <person name="Walker B."/>
            <person name="Young S.K."/>
            <person name="Zeng Q."/>
            <person name="Gargeya S."/>
            <person name="Fitzgerald M."/>
            <person name="Haas B."/>
            <person name="Abouelleil A."/>
            <person name="Alvarado L."/>
            <person name="Arachchi H.M."/>
            <person name="Berlin A.M."/>
            <person name="Chapman S.B."/>
            <person name="Goldberg J."/>
            <person name="Griggs A."/>
            <person name="Gujja S."/>
            <person name="Hansen M."/>
            <person name="Howarth C."/>
            <person name="Imamovic A."/>
            <person name="Larimer J."/>
            <person name="McCowan C."/>
            <person name="Montmayeur A."/>
            <person name="Murphy C."/>
            <person name="Neiman D."/>
            <person name="Pearson M."/>
            <person name="Priest M."/>
            <person name="Roberts A."/>
            <person name="Saif S."/>
            <person name="Shea T."/>
            <person name="Sisk P."/>
            <person name="Sykes S."/>
            <person name="Wortman J."/>
            <person name="Nusbaum C."/>
            <person name="Birren B."/>
        </authorList>
    </citation>
    <scope>NUCLEOTIDE SEQUENCE [LARGE SCALE GENOMIC DNA]</scope>
    <source>
        <strain evidence="3">CBS 100218</strain>
    </source>
</reference>
<keyword evidence="3" id="KW-1185">Reference proteome</keyword>
<dbReference type="OMA" id="NEVAHAH"/>
<dbReference type="Pfam" id="PF06985">
    <property type="entry name" value="HET"/>
    <property type="match status" value="1"/>
</dbReference>
<evidence type="ECO:0000259" key="1">
    <source>
        <dbReference type="Pfam" id="PF06985"/>
    </source>
</evidence>
<feature type="domain" description="Heterokaryon incompatibility" evidence="1">
    <location>
        <begin position="105"/>
        <end position="268"/>
    </location>
</feature>
<protein>
    <recommendedName>
        <fullName evidence="1">Heterokaryon incompatibility domain-containing protein</fullName>
    </recommendedName>
</protein>
<dbReference type="RefSeq" id="XP_007778778.1">
    <property type="nucleotide sequence ID" value="XM_007780588.1"/>
</dbReference>